<evidence type="ECO:0000256" key="5">
    <source>
        <dbReference type="ARBA" id="ARBA00023012"/>
    </source>
</evidence>
<dbReference type="Pfam" id="PF02518">
    <property type="entry name" value="HATPase_c"/>
    <property type="match status" value="1"/>
</dbReference>
<evidence type="ECO:0000256" key="7">
    <source>
        <dbReference type="SAM" id="Phobius"/>
    </source>
</evidence>
<feature type="domain" description="Histidine kinase" evidence="8">
    <location>
        <begin position="438"/>
        <end position="651"/>
    </location>
</feature>
<feature type="transmembrane region" description="Helical" evidence="7">
    <location>
        <begin position="305"/>
        <end position="325"/>
    </location>
</feature>
<keyword evidence="3" id="KW-0808">Transferase</keyword>
<feature type="transmembrane region" description="Helical" evidence="7">
    <location>
        <begin position="372"/>
        <end position="390"/>
    </location>
</feature>
<keyword evidence="6" id="KW-0175">Coiled coil</keyword>
<evidence type="ECO:0000313" key="10">
    <source>
        <dbReference type="Proteomes" id="UP000722336"/>
    </source>
</evidence>
<dbReference type="SMART" id="SM00387">
    <property type="entry name" value="HATPase_c"/>
    <property type="match status" value="1"/>
</dbReference>
<dbReference type="RefSeq" id="WP_218445677.1">
    <property type="nucleotide sequence ID" value="NZ_JAGSPA010000003.1"/>
</dbReference>
<dbReference type="Pfam" id="PF07695">
    <property type="entry name" value="7TMR-DISM_7TM"/>
    <property type="match status" value="1"/>
</dbReference>
<dbReference type="EMBL" id="JAGSPA010000003">
    <property type="protein sequence ID" value="MBV7256854.1"/>
    <property type="molecule type" value="Genomic_DNA"/>
</dbReference>
<evidence type="ECO:0000256" key="6">
    <source>
        <dbReference type="SAM" id="Coils"/>
    </source>
</evidence>
<evidence type="ECO:0000256" key="2">
    <source>
        <dbReference type="ARBA" id="ARBA00012438"/>
    </source>
</evidence>
<keyword evidence="7" id="KW-0812">Transmembrane</keyword>
<evidence type="ECO:0000256" key="1">
    <source>
        <dbReference type="ARBA" id="ARBA00000085"/>
    </source>
</evidence>
<keyword evidence="5" id="KW-0902">Two-component regulatory system</keyword>
<organism evidence="9 10">
    <name type="scientific">Pacificimonas pallii</name>
    <dbReference type="NCBI Taxonomy" id="2827236"/>
    <lineage>
        <taxon>Bacteria</taxon>
        <taxon>Pseudomonadati</taxon>
        <taxon>Pseudomonadota</taxon>
        <taxon>Alphaproteobacteria</taxon>
        <taxon>Sphingomonadales</taxon>
        <taxon>Sphingosinicellaceae</taxon>
        <taxon>Pacificimonas</taxon>
    </lineage>
</organism>
<dbReference type="InterPro" id="IPR003661">
    <property type="entry name" value="HisK_dim/P_dom"/>
</dbReference>
<dbReference type="PROSITE" id="PS50109">
    <property type="entry name" value="HIS_KIN"/>
    <property type="match status" value="1"/>
</dbReference>
<evidence type="ECO:0000256" key="3">
    <source>
        <dbReference type="ARBA" id="ARBA00022679"/>
    </source>
</evidence>
<protein>
    <recommendedName>
        <fullName evidence="2">histidine kinase</fullName>
        <ecNumber evidence="2">2.7.13.3</ecNumber>
    </recommendedName>
</protein>
<dbReference type="InterPro" id="IPR011623">
    <property type="entry name" value="7TMR_DISM_rcpt_extracell_dom1"/>
</dbReference>
<dbReference type="SMART" id="SM00388">
    <property type="entry name" value="HisKA"/>
    <property type="match status" value="1"/>
</dbReference>
<keyword evidence="4 9" id="KW-0418">Kinase</keyword>
<dbReference type="CDD" id="cd00082">
    <property type="entry name" value="HisKA"/>
    <property type="match status" value="1"/>
</dbReference>
<feature type="coiled-coil region" evidence="6">
    <location>
        <begin position="387"/>
        <end position="421"/>
    </location>
</feature>
<dbReference type="EC" id="2.7.13.3" evidence="2"/>
<dbReference type="Pfam" id="PF07696">
    <property type="entry name" value="7TMR-DISMED2"/>
    <property type="match status" value="1"/>
</dbReference>
<sequence length="651" mass="71075">MLSAMTFFAASAGAEPVDERVLTLAEGESRDEAAPFIDYLLEDGDRLGIQEVLDSNITARFAPVERVEAGFGYQDGGVWLRLPVRNSTGKPLERVLHLGTNFMTELEVWQEGAAELELILSQDERSPFDSRPIPYHQLAVSTELPPRETTTFWIRYTSQGATVMPVAVETPAQFTQSISAKLTKDFAFYGIMAMFIIASIGAIIVSPGRLFVSYGLYVLTVLLYLFQRDGYAFQYLWPDAPLWNGFSSLPLGALLAVSAAFFAITYLGVHGLSRRMRTVLIAVMVFQGALVAAALFVDVSRLKQFAVTSTTICILIFLASGILAWRREGPRLLFFVVGWFGIVIASVTMLAYHNLGGELTRAANLDTMRMAIVFDALMMGLAAIAGLLQAQRERAGLLRQRETALREQMKLHDRLASLERRYELAASLAQSSSRRIADTAHDLRQPLYALRAAIKHVTSGTADQQKEIAEIEESFRYIETLVASALETATVDAAENVLDKDLATPNEAGKILSALRSMFRAESVAAEIDFRVVDSSAAFAADAVATLRILSNFIANCIAYAPGKRIVVGVRRDKDKLRFEVHDTGPGIAEYELEQIMGRCVQGEAGKQSAGGTGLGLAIVSEIAMSASLEWNIRSALGRGTVASLSVLSIS</sequence>
<dbReference type="Proteomes" id="UP000722336">
    <property type="component" value="Unassembled WGS sequence"/>
</dbReference>
<feature type="transmembrane region" description="Helical" evidence="7">
    <location>
        <begin position="186"/>
        <end position="205"/>
    </location>
</feature>
<name>A0ABS6SEM8_9SPHN</name>
<feature type="transmembrane region" description="Helical" evidence="7">
    <location>
        <begin position="210"/>
        <end position="226"/>
    </location>
</feature>
<dbReference type="InterPro" id="IPR005467">
    <property type="entry name" value="His_kinase_dom"/>
</dbReference>
<keyword evidence="7" id="KW-0472">Membrane</keyword>
<dbReference type="Pfam" id="PF00512">
    <property type="entry name" value="HisKA"/>
    <property type="match status" value="1"/>
</dbReference>
<dbReference type="InterPro" id="IPR050736">
    <property type="entry name" value="Sensor_HK_Regulatory"/>
</dbReference>
<dbReference type="InterPro" id="IPR011622">
    <property type="entry name" value="7TMR_DISM_rcpt_extracell_dom2"/>
</dbReference>
<dbReference type="GO" id="GO:0016301">
    <property type="term" value="F:kinase activity"/>
    <property type="evidence" value="ECO:0007669"/>
    <property type="project" value="UniProtKB-KW"/>
</dbReference>
<feature type="transmembrane region" description="Helical" evidence="7">
    <location>
        <begin position="246"/>
        <end position="267"/>
    </location>
</feature>
<comment type="catalytic activity">
    <reaction evidence="1">
        <text>ATP + protein L-histidine = ADP + protein N-phospho-L-histidine.</text>
        <dbReference type="EC" id="2.7.13.3"/>
    </reaction>
</comment>
<dbReference type="PANTHER" id="PTHR43711">
    <property type="entry name" value="TWO-COMPONENT HISTIDINE KINASE"/>
    <property type="match status" value="1"/>
</dbReference>
<keyword evidence="7" id="KW-1133">Transmembrane helix</keyword>
<comment type="caution">
    <text evidence="9">The sequence shown here is derived from an EMBL/GenBank/DDBJ whole genome shotgun (WGS) entry which is preliminary data.</text>
</comment>
<gene>
    <name evidence="9" type="ORF">KCG44_08650</name>
</gene>
<accession>A0ABS6SEM8</accession>
<evidence type="ECO:0000259" key="8">
    <source>
        <dbReference type="PROSITE" id="PS50109"/>
    </source>
</evidence>
<dbReference type="PANTHER" id="PTHR43711:SF1">
    <property type="entry name" value="HISTIDINE KINASE 1"/>
    <property type="match status" value="1"/>
</dbReference>
<feature type="transmembrane region" description="Helical" evidence="7">
    <location>
        <begin position="332"/>
        <end position="352"/>
    </location>
</feature>
<dbReference type="InterPro" id="IPR003594">
    <property type="entry name" value="HATPase_dom"/>
</dbReference>
<evidence type="ECO:0000313" key="9">
    <source>
        <dbReference type="EMBL" id="MBV7256854.1"/>
    </source>
</evidence>
<proteinExistence type="predicted"/>
<reference evidence="9 10" key="1">
    <citation type="submission" date="2021-04" db="EMBL/GenBank/DDBJ databases">
        <authorList>
            <person name="Pira H."/>
            <person name="Risdian C."/>
            <person name="Wink J."/>
        </authorList>
    </citation>
    <scope>NUCLEOTIDE SEQUENCE [LARGE SCALE GENOMIC DNA]</scope>
    <source>
        <strain evidence="9 10">WHA3</strain>
    </source>
</reference>
<keyword evidence="10" id="KW-1185">Reference proteome</keyword>
<feature type="transmembrane region" description="Helical" evidence="7">
    <location>
        <begin position="279"/>
        <end position="299"/>
    </location>
</feature>
<evidence type="ECO:0000256" key="4">
    <source>
        <dbReference type="ARBA" id="ARBA00022777"/>
    </source>
</evidence>